<comment type="caution">
    <text evidence="6">The sequence shown here is derived from an EMBL/GenBank/DDBJ whole genome shotgun (WGS) entry which is preliminary data.</text>
</comment>
<keyword evidence="5" id="KW-0411">Iron-sulfur</keyword>
<dbReference type="GO" id="GO:0019288">
    <property type="term" value="P:isopentenyl diphosphate biosynthetic process, methylerythritol 4-phosphate pathway"/>
    <property type="evidence" value="ECO:0007669"/>
    <property type="project" value="InterPro"/>
</dbReference>
<evidence type="ECO:0000256" key="3">
    <source>
        <dbReference type="ARBA" id="ARBA00022723"/>
    </source>
</evidence>
<dbReference type="GO" id="GO:0051539">
    <property type="term" value="F:4 iron, 4 sulfur cluster binding"/>
    <property type="evidence" value="ECO:0007669"/>
    <property type="project" value="UniProtKB-KW"/>
</dbReference>
<evidence type="ECO:0000256" key="1">
    <source>
        <dbReference type="ARBA" id="ARBA00001966"/>
    </source>
</evidence>
<gene>
    <name evidence="6" type="ORF">EZS27_020340</name>
</gene>
<dbReference type="Pfam" id="PF02401">
    <property type="entry name" value="LYTB"/>
    <property type="match status" value="1"/>
</dbReference>
<comment type="cofactor">
    <cofactor evidence="1">
        <name>[4Fe-4S] cluster</name>
        <dbReference type="ChEBI" id="CHEBI:49883"/>
    </cofactor>
</comment>
<dbReference type="GO" id="GO:0046872">
    <property type="term" value="F:metal ion binding"/>
    <property type="evidence" value="ECO:0007669"/>
    <property type="project" value="UniProtKB-KW"/>
</dbReference>
<proteinExistence type="predicted"/>
<keyword evidence="3" id="KW-0479">Metal-binding</keyword>
<dbReference type="GO" id="GO:0051745">
    <property type="term" value="F:4-hydroxy-3-methylbut-2-enyl diphosphate reductase activity"/>
    <property type="evidence" value="ECO:0007669"/>
    <property type="project" value="InterPro"/>
</dbReference>
<accession>A0A5J4RC65</accession>
<keyword evidence="4" id="KW-0408">Iron</keyword>
<evidence type="ECO:0000256" key="4">
    <source>
        <dbReference type="ARBA" id="ARBA00023004"/>
    </source>
</evidence>
<evidence type="ECO:0000256" key="2">
    <source>
        <dbReference type="ARBA" id="ARBA00022485"/>
    </source>
</evidence>
<name>A0A5J4RC65_9ZZZZ</name>
<reference evidence="6" key="1">
    <citation type="submission" date="2019-03" db="EMBL/GenBank/DDBJ databases">
        <title>Single cell metagenomics reveals metabolic interactions within the superorganism composed of flagellate Streblomastix strix and complex community of Bacteroidetes bacteria on its surface.</title>
        <authorList>
            <person name="Treitli S.C."/>
            <person name="Kolisko M."/>
            <person name="Husnik F."/>
            <person name="Keeling P."/>
            <person name="Hampl V."/>
        </authorList>
    </citation>
    <scope>NUCLEOTIDE SEQUENCE</scope>
    <source>
        <strain evidence="6">STM</strain>
    </source>
</reference>
<evidence type="ECO:0000313" key="6">
    <source>
        <dbReference type="EMBL" id="KAA6331014.1"/>
    </source>
</evidence>
<dbReference type="InterPro" id="IPR003451">
    <property type="entry name" value="LytB/IspH"/>
</dbReference>
<protein>
    <recommendedName>
        <fullName evidence="7">4-hydroxy-3-methylbut-2-enyl diphosphate reductase</fullName>
    </recommendedName>
</protein>
<keyword evidence="2" id="KW-0004">4Fe-4S</keyword>
<evidence type="ECO:0008006" key="7">
    <source>
        <dbReference type="Google" id="ProtNLM"/>
    </source>
</evidence>
<feature type="non-terminal residue" evidence="6">
    <location>
        <position position="1"/>
    </location>
</feature>
<evidence type="ECO:0000256" key="5">
    <source>
        <dbReference type="ARBA" id="ARBA00023014"/>
    </source>
</evidence>
<dbReference type="GO" id="GO:0050992">
    <property type="term" value="P:dimethylallyl diphosphate biosynthetic process"/>
    <property type="evidence" value="ECO:0007669"/>
    <property type="project" value="InterPro"/>
</dbReference>
<dbReference type="Gene3D" id="3.40.1010.20">
    <property type="entry name" value="4-hydroxy-3-methylbut-2-enyl diphosphate reductase, catalytic domain"/>
    <property type="match status" value="1"/>
</dbReference>
<dbReference type="AlphaFoldDB" id="A0A5J4RC65"/>
<sequence length="61" mass="6727">SHNPLSSDAKKANPNSHLIDSTNEINISLLHNEIHSIGICGATSTPKWLMEEVANYIHSYI</sequence>
<organism evidence="6">
    <name type="scientific">termite gut metagenome</name>
    <dbReference type="NCBI Taxonomy" id="433724"/>
    <lineage>
        <taxon>unclassified sequences</taxon>
        <taxon>metagenomes</taxon>
        <taxon>organismal metagenomes</taxon>
    </lineage>
</organism>
<dbReference type="EMBL" id="SNRY01001427">
    <property type="protein sequence ID" value="KAA6331014.1"/>
    <property type="molecule type" value="Genomic_DNA"/>
</dbReference>